<keyword evidence="3" id="KW-1185">Reference proteome</keyword>
<evidence type="ECO:0000313" key="3">
    <source>
        <dbReference type="Proteomes" id="UP000007797"/>
    </source>
</evidence>
<protein>
    <submittedName>
        <fullName evidence="2">Uncharacterized protein</fullName>
    </submittedName>
</protein>
<dbReference type="KEGG" id="dfa:DFA_06782"/>
<dbReference type="RefSeq" id="XP_004366156.1">
    <property type="nucleotide sequence ID" value="XM_004366099.1"/>
</dbReference>
<feature type="compositionally biased region" description="Basic and acidic residues" evidence="1">
    <location>
        <begin position="405"/>
        <end position="423"/>
    </location>
</feature>
<dbReference type="GeneID" id="14870099"/>
<feature type="region of interest" description="Disordered" evidence="1">
    <location>
        <begin position="258"/>
        <end position="291"/>
    </location>
</feature>
<reference evidence="3" key="1">
    <citation type="journal article" date="2011" name="Genome Res.">
        <title>Phylogeny-wide analysis of social amoeba genomes highlights ancient origins for complex intercellular communication.</title>
        <authorList>
            <person name="Heidel A.J."/>
            <person name="Lawal H.M."/>
            <person name="Felder M."/>
            <person name="Schilde C."/>
            <person name="Helps N.R."/>
            <person name="Tunggal B."/>
            <person name="Rivero F."/>
            <person name="John U."/>
            <person name="Schleicher M."/>
            <person name="Eichinger L."/>
            <person name="Platzer M."/>
            <person name="Noegel A.A."/>
            <person name="Schaap P."/>
            <person name="Gloeckner G."/>
        </authorList>
    </citation>
    <scope>NUCLEOTIDE SEQUENCE [LARGE SCALE GENOMIC DNA]</scope>
    <source>
        <strain evidence="3">SH3</strain>
    </source>
</reference>
<feature type="region of interest" description="Disordered" evidence="1">
    <location>
        <begin position="405"/>
        <end position="454"/>
    </location>
</feature>
<gene>
    <name evidence="2" type="ORF">DFA_06782</name>
</gene>
<evidence type="ECO:0000256" key="1">
    <source>
        <dbReference type="SAM" id="MobiDB-lite"/>
    </source>
</evidence>
<dbReference type="Proteomes" id="UP000007797">
    <property type="component" value="Unassembled WGS sequence"/>
</dbReference>
<dbReference type="EMBL" id="GL883020">
    <property type="protein sequence ID" value="EGG18115.1"/>
    <property type="molecule type" value="Genomic_DNA"/>
</dbReference>
<dbReference type="OrthoDB" id="21314at2759"/>
<sequence>MEEVGTISKSSVPTFSLPNPSNLLKLTSAAVASGSHSSSSIPSFSSLDSPLGGAGGQSILSAPNIKRPHTPTNMFTSTTVLPSGGISTSVLPFQSTPTSSFKYVVQQDKSKNMMDSILYDLNHPHSHSQFNDLTGGDAPQVLESYYCKYCEKTWPSGTFKNKQAFGAHCSNCSRKRKQREDGMLPFVPEMNKDKRVRSRGNGGVYGSSSSLSSASSSYLGAGGAMIMSGGQGSMDDTVSDPSYDDSYRMGGFIMTDTESHRIPSSSPYSSPPESPSIMSSQLPVPSMSMSSGGPLPMMRSQSGTDLLRFGLLDVVEDKIVEENEIEFIKRDLYNIRTDIAIQDMKKEKDVNNLQQLLVKDIKENEYKIMQDLNTRANIDQSLTRIKEEFNRELNSLFSQLDQEIDKVRKSKESKDSKDSKDSKSSPMNPNVPSPSSSQQQQQQTSPFSNNINIPTIKMIGPKLEQDMEMELEMEQKMESNDSINKILLKIKTLSKERLAAIGNSLNTQSKECERVVSIETNEYTPVSHLYRACESERKRESKENTFSFS</sequence>
<proteinExistence type="predicted"/>
<evidence type="ECO:0000313" key="2">
    <source>
        <dbReference type="EMBL" id="EGG18115.1"/>
    </source>
</evidence>
<accession>F4Q295</accession>
<organism evidence="2 3">
    <name type="scientific">Cavenderia fasciculata</name>
    <name type="common">Slime mold</name>
    <name type="synonym">Dictyostelium fasciculatum</name>
    <dbReference type="NCBI Taxonomy" id="261658"/>
    <lineage>
        <taxon>Eukaryota</taxon>
        <taxon>Amoebozoa</taxon>
        <taxon>Evosea</taxon>
        <taxon>Eumycetozoa</taxon>
        <taxon>Dictyostelia</taxon>
        <taxon>Acytosteliales</taxon>
        <taxon>Cavenderiaceae</taxon>
        <taxon>Cavenderia</taxon>
    </lineage>
</organism>
<name>F4Q295_CACFS</name>
<feature type="compositionally biased region" description="Low complexity" evidence="1">
    <location>
        <begin position="275"/>
        <end position="291"/>
    </location>
</feature>
<dbReference type="AlphaFoldDB" id="F4Q295"/>
<feature type="compositionally biased region" description="Low complexity" evidence="1">
    <location>
        <begin position="424"/>
        <end position="450"/>
    </location>
</feature>
<dbReference type="OMA" id="QSFGAHC"/>
<feature type="region of interest" description="Disordered" evidence="1">
    <location>
        <begin position="194"/>
        <end position="213"/>
    </location>
</feature>